<dbReference type="Proteomes" id="UP000281955">
    <property type="component" value="Unassembled WGS sequence"/>
</dbReference>
<comment type="caution">
    <text evidence="6">The sequence shown here is derived from an EMBL/GenBank/DDBJ whole genome shotgun (WGS) entry which is preliminary data.</text>
</comment>
<evidence type="ECO:0000313" key="6">
    <source>
        <dbReference type="EMBL" id="RKS77642.1"/>
    </source>
</evidence>
<dbReference type="EMBL" id="RBWV01000010">
    <property type="protein sequence ID" value="RKS77642.1"/>
    <property type="molecule type" value="Genomic_DNA"/>
</dbReference>
<dbReference type="InParanoid" id="A0A420XS03"/>
<evidence type="ECO:0000313" key="7">
    <source>
        <dbReference type="Proteomes" id="UP000281955"/>
    </source>
</evidence>
<evidence type="ECO:0000256" key="1">
    <source>
        <dbReference type="ARBA" id="ARBA00004196"/>
    </source>
</evidence>
<dbReference type="SUPFAM" id="SSF53822">
    <property type="entry name" value="Periplasmic binding protein-like I"/>
    <property type="match status" value="1"/>
</dbReference>
<dbReference type="InterPro" id="IPR050555">
    <property type="entry name" value="Bact_Solute-Bind_Prot2"/>
</dbReference>
<feature type="domain" description="Periplasmic binding protein" evidence="5">
    <location>
        <begin position="70"/>
        <end position="326"/>
    </location>
</feature>
<feature type="signal peptide" evidence="4">
    <location>
        <begin position="1"/>
        <end position="20"/>
    </location>
</feature>
<name>A0A420XS03_9ACTN</name>
<feature type="chain" id="PRO_5039509256" evidence="4">
    <location>
        <begin position="21"/>
        <end position="388"/>
    </location>
</feature>
<organism evidence="6 7">
    <name type="scientific">Motilibacter peucedani</name>
    <dbReference type="NCBI Taxonomy" id="598650"/>
    <lineage>
        <taxon>Bacteria</taxon>
        <taxon>Bacillati</taxon>
        <taxon>Actinomycetota</taxon>
        <taxon>Actinomycetes</taxon>
        <taxon>Motilibacterales</taxon>
        <taxon>Motilibacteraceae</taxon>
        <taxon>Motilibacter</taxon>
    </lineage>
</organism>
<feature type="compositionally biased region" description="Low complexity" evidence="3">
    <location>
        <begin position="32"/>
        <end position="55"/>
    </location>
</feature>
<feature type="compositionally biased region" description="Gly residues" evidence="3">
    <location>
        <begin position="56"/>
        <end position="65"/>
    </location>
</feature>
<gene>
    <name evidence="6" type="ORF">CLV35_1336</name>
</gene>
<reference evidence="6 7" key="1">
    <citation type="submission" date="2018-10" db="EMBL/GenBank/DDBJ databases">
        <title>Genomic Encyclopedia of Archaeal and Bacterial Type Strains, Phase II (KMG-II): from individual species to whole genera.</title>
        <authorList>
            <person name="Goeker M."/>
        </authorList>
    </citation>
    <scope>NUCLEOTIDE SEQUENCE [LARGE SCALE GENOMIC DNA]</scope>
    <source>
        <strain evidence="6 7">RP-AC37</strain>
    </source>
</reference>
<keyword evidence="2 4" id="KW-0732">Signal</keyword>
<dbReference type="OrthoDB" id="9773673at2"/>
<comment type="subcellular location">
    <subcellularLocation>
        <location evidence="1">Cell envelope</location>
    </subcellularLocation>
</comment>
<feature type="region of interest" description="Disordered" evidence="3">
    <location>
        <begin position="23"/>
        <end position="68"/>
    </location>
</feature>
<evidence type="ECO:0000256" key="3">
    <source>
        <dbReference type="SAM" id="MobiDB-lite"/>
    </source>
</evidence>
<sequence>MKKSVERVAILGVAGAFALAACGGSSSPSDNSGAAPATSSGSGSSAPAPAASGSTSSGGGGGAGTKVGVLLPDTQSSARWESFDRPLLTKAMQDAGLVADVQNAQGDTTKQETIAQAMITSGDKVIILAAINFTVGAQIEAQAKQAGVQVIDYDRLNLGGSADYYVSFDNVKVGEEQGTALVDCVGDKADARIIEVNGDPGDYNATLFKQGYDSVLDKKYAAGWKKVGDQSIPKWDNAVGGTTFEQLLTKAGNKVDGVVAANDGLGNAVITVLKKAGIKAPVTGQDGTVQGIQNILAGDQCVSVYKPVQAEAAAAAKLAIALAKGEDPGVTQTLNDPQGKRDVKSVLLESFPVTLKSNLTKPFDDGALKAADVCKGSYAALCTKYGIK</sequence>
<keyword evidence="7" id="KW-1185">Reference proteome</keyword>
<evidence type="ECO:0000256" key="4">
    <source>
        <dbReference type="SAM" id="SignalP"/>
    </source>
</evidence>
<dbReference type="PANTHER" id="PTHR30036:SF1">
    <property type="entry name" value="D-XYLOSE-BINDING PERIPLASMIC PROTEIN"/>
    <property type="match status" value="1"/>
</dbReference>
<protein>
    <submittedName>
        <fullName evidence="6">D-xylose transport system substrate-binding protein</fullName>
    </submittedName>
</protein>
<dbReference type="PROSITE" id="PS51257">
    <property type="entry name" value="PROKAR_LIPOPROTEIN"/>
    <property type="match status" value="1"/>
</dbReference>
<dbReference type="Gene3D" id="3.40.50.2300">
    <property type="match status" value="2"/>
</dbReference>
<dbReference type="InterPro" id="IPR025997">
    <property type="entry name" value="SBP_2_dom"/>
</dbReference>
<dbReference type="Pfam" id="PF13407">
    <property type="entry name" value="Peripla_BP_4"/>
    <property type="match status" value="1"/>
</dbReference>
<dbReference type="InterPro" id="IPR028082">
    <property type="entry name" value="Peripla_BP_I"/>
</dbReference>
<dbReference type="GO" id="GO:0030288">
    <property type="term" value="C:outer membrane-bounded periplasmic space"/>
    <property type="evidence" value="ECO:0007669"/>
    <property type="project" value="TreeGrafter"/>
</dbReference>
<proteinExistence type="predicted"/>
<dbReference type="GO" id="GO:0030246">
    <property type="term" value="F:carbohydrate binding"/>
    <property type="evidence" value="ECO:0007669"/>
    <property type="project" value="TreeGrafter"/>
</dbReference>
<evidence type="ECO:0000259" key="5">
    <source>
        <dbReference type="Pfam" id="PF13407"/>
    </source>
</evidence>
<dbReference type="AlphaFoldDB" id="A0A420XS03"/>
<dbReference type="PANTHER" id="PTHR30036">
    <property type="entry name" value="D-XYLOSE-BINDING PERIPLASMIC PROTEIN"/>
    <property type="match status" value="1"/>
</dbReference>
<evidence type="ECO:0000256" key="2">
    <source>
        <dbReference type="ARBA" id="ARBA00022729"/>
    </source>
</evidence>
<dbReference type="RefSeq" id="WP_121192659.1">
    <property type="nucleotide sequence ID" value="NZ_RBWV01000010.1"/>
</dbReference>
<accession>A0A420XS03</accession>